<dbReference type="AlphaFoldDB" id="R9ACU2"/>
<dbReference type="EMBL" id="AOGZ02000008">
    <property type="protein sequence ID" value="EOQ97980.1"/>
    <property type="molecule type" value="Genomic_DNA"/>
</dbReference>
<name>R9ACU2_9LEPT</name>
<dbReference type="STRING" id="1218599.LEP1GSC195_1053"/>
<sequence length="40" mass="4344">MGGSTDANCGNGKFLDVEVLSKKETTIWEQTRLDFLGKGP</sequence>
<reference evidence="1" key="1">
    <citation type="submission" date="2013-04" db="EMBL/GenBank/DDBJ databases">
        <authorList>
            <person name="Harkins D.M."/>
            <person name="Durkin A.S."/>
            <person name="Brinkac L.M."/>
            <person name="Haft D.H."/>
            <person name="Selengut J.D."/>
            <person name="Sanka R."/>
            <person name="DePew J."/>
            <person name="Purushe J."/>
            <person name="Galloway R.L."/>
            <person name="Vinetz J.M."/>
            <person name="Sutton G.G."/>
            <person name="Nierman W.C."/>
            <person name="Fouts D.E."/>
        </authorList>
    </citation>
    <scope>NUCLEOTIDE SEQUENCE [LARGE SCALE GENOMIC DNA]</scope>
    <source>
        <strain evidence="1">CDC</strain>
    </source>
</reference>
<accession>R9ACU2</accession>
<keyword evidence="2" id="KW-1185">Reference proteome</keyword>
<evidence type="ECO:0000313" key="2">
    <source>
        <dbReference type="Proteomes" id="UP000013984"/>
    </source>
</evidence>
<gene>
    <name evidence="1" type="ORF">LEP1GSC195_1053</name>
</gene>
<evidence type="ECO:0000313" key="1">
    <source>
        <dbReference type="EMBL" id="EOQ97980.1"/>
    </source>
</evidence>
<protein>
    <submittedName>
        <fullName evidence="1">Uncharacterized protein</fullName>
    </submittedName>
</protein>
<proteinExistence type="predicted"/>
<dbReference type="Proteomes" id="UP000013984">
    <property type="component" value="Unassembled WGS sequence"/>
</dbReference>
<organism evidence="1 2">
    <name type="scientific">Leptospira wolbachii serovar Codice str. CDC</name>
    <dbReference type="NCBI Taxonomy" id="1218599"/>
    <lineage>
        <taxon>Bacteria</taxon>
        <taxon>Pseudomonadati</taxon>
        <taxon>Spirochaetota</taxon>
        <taxon>Spirochaetia</taxon>
        <taxon>Leptospirales</taxon>
        <taxon>Leptospiraceae</taxon>
        <taxon>Leptospira</taxon>
    </lineage>
</organism>
<comment type="caution">
    <text evidence="1">The sequence shown here is derived from an EMBL/GenBank/DDBJ whole genome shotgun (WGS) entry which is preliminary data.</text>
</comment>